<protein>
    <submittedName>
        <fullName evidence="2">Rho GTPase-activating protein 20-like</fullName>
    </submittedName>
</protein>
<dbReference type="RefSeq" id="XP_073897758.1">
    <property type="nucleotide sequence ID" value="XM_074041657.1"/>
</dbReference>
<accession>A0AC58JYK7</accession>
<evidence type="ECO:0000313" key="1">
    <source>
        <dbReference type="Proteomes" id="UP001732720"/>
    </source>
</evidence>
<organism evidence="1 2">
    <name type="scientific">Castor canadensis</name>
    <name type="common">American beaver</name>
    <dbReference type="NCBI Taxonomy" id="51338"/>
    <lineage>
        <taxon>Eukaryota</taxon>
        <taxon>Metazoa</taxon>
        <taxon>Chordata</taxon>
        <taxon>Craniata</taxon>
        <taxon>Vertebrata</taxon>
        <taxon>Euteleostomi</taxon>
        <taxon>Mammalia</taxon>
        <taxon>Eutheria</taxon>
        <taxon>Euarchontoglires</taxon>
        <taxon>Glires</taxon>
        <taxon>Rodentia</taxon>
        <taxon>Castorimorpha</taxon>
        <taxon>Castoridae</taxon>
        <taxon>Castor</taxon>
    </lineage>
</organism>
<reference evidence="2" key="1">
    <citation type="submission" date="2025-08" db="UniProtKB">
        <authorList>
            <consortium name="RefSeq"/>
        </authorList>
    </citation>
    <scope>IDENTIFICATION</scope>
</reference>
<name>A0AC58JYK7_CASCN</name>
<dbReference type="Proteomes" id="UP001732720">
    <property type="component" value="Chromosome 9"/>
</dbReference>
<keyword evidence="1" id="KW-1185">Reference proteome</keyword>
<gene>
    <name evidence="2" type="primary">LOC109685614</name>
</gene>
<proteinExistence type="predicted"/>
<evidence type="ECO:0000313" key="2">
    <source>
        <dbReference type="RefSeq" id="XP_073897758.1"/>
    </source>
</evidence>
<sequence length="257" mass="29423">MDKVEEGDSSAKKSFLLGWPMENFRATFHSLEQKEKWYSFLERNIKLTKEKDNQKSLELQIFAKDFHPCPIDVTATSFDTVNDIIKKILSILGITGCENEYLLSFNSGNEEAPFSLNGHECPYAIKMNQLGEKAFIPQRPSKFTSQTFQEPILGQVSLDLKGQFFLKPRHPSKETATDKEISNARSGIGDFAADLDPTTTTWMNSHLPQGQDYALEFLLWIYVIMTAHHLQFWGKELVVTYYCLIFMLPGKEIVFMA</sequence>